<protein>
    <submittedName>
        <fullName evidence="5">S-adenosyl-L-methionine-dependent methyltransferase</fullName>
    </submittedName>
</protein>
<dbReference type="CDD" id="cd02440">
    <property type="entry name" value="AdoMet_MTases"/>
    <property type="match status" value="1"/>
</dbReference>
<keyword evidence="2 5" id="KW-0489">Methyltransferase</keyword>
<accession>A0A4Y7T9L5</accession>
<dbReference type="AlphaFoldDB" id="A0A4Y7T9L5"/>
<keyword evidence="6" id="KW-1185">Reference proteome</keyword>
<dbReference type="Pfam" id="PF08241">
    <property type="entry name" value="Methyltransf_11"/>
    <property type="match status" value="1"/>
</dbReference>
<proteinExistence type="inferred from homology"/>
<dbReference type="EMBL" id="QPFP01000021">
    <property type="protein sequence ID" value="TEB30853.1"/>
    <property type="molecule type" value="Genomic_DNA"/>
</dbReference>
<dbReference type="InterPro" id="IPR013216">
    <property type="entry name" value="Methyltransf_11"/>
</dbReference>
<evidence type="ECO:0000313" key="5">
    <source>
        <dbReference type="EMBL" id="TEB30853.1"/>
    </source>
</evidence>
<sequence length="355" mass="39633">MSTFAKATFNASSYSSGRPTYPDRLYGEISRFYKRQPKGCVARWERMADIGCGTGQATSHFKGAFDEIVCVDPSAGMLSKARDFLFKAQPSQLAHSPSETPKATQFTFAQGYGEDLRTAIPEDGSIDVLISAQACHWFDWSKVWPETRRVLRPKGGIAAFWVYGEMGLTAHTSLAPTIERFWQGTDKDSKSSIGAYFERPGRTVLERLLTDVPAPKDVLGNESGLEDFSRVFLVSDPKSIPVDPEPTCPVSIHAPTPMRTSWRWIDLLSYMRTASALHSYHERFPEDLQAPDDIRFLEQDLADISARLIAVKGGDVAVRFWKDLREGVAKEISGGVGLFDRVTVEWPVAMLLVRR</sequence>
<dbReference type="GO" id="GO:0032259">
    <property type="term" value="P:methylation"/>
    <property type="evidence" value="ECO:0007669"/>
    <property type="project" value="UniProtKB-KW"/>
</dbReference>
<evidence type="ECO:0000256" key="3">
    <source>
        <dbReference type="ARBA" id="ARBA00022679"/>
    </source>
</evidence>
<keyword evidence="3 5" id="KW-0808">Transferase</keyword>
<comment type="caution">
    <text evidence="5">The sequence shown here is derived from an EMBL/GenBank/DDBJ whole genome shotgun (WGS) entry which is preliminary data.</text>
</comment>
<dbReference type="GO" id="GO:0008757">
    <property type="term" value="F:S-adenosylmethionine-dependent methyltransferase activity"/>
    <property type="evidence" value="ECO:0007669"/>
    <property type="project" value="InterPro"/>
</dbReference>
<dbReference type="OrthoDB" id="10027013at2759"/>
<comment type="similarity">
    <text evidence="1">Belongs to the methyltransferase superfamily.</text>
</comment>
<feature type="domain" description="Methyltransferase type 11" evidence="4">
    <location>
        <begin position="49"/>
        <end position="157"/>
    </location>
</feature>
<evidence type="ECO:0000259" key="4">
    <source>
        <dbReference type="Pfam" id="PF08241"/>
    </source>
</evidence>
<dbReference type="Gene3D" id="3.40.50.150">
    <property type="entry name" value="Vaccinia Virus protein VP39"/>
    <property type="match status" value="1"/>
</dbReference>
<dbReference type="Proteomes" id="UP000298030">
    <property type="component" value="Unassembled WGS sequence"/>
</dbReference>
<gene>
    <name evidence="5" type="ORF">FA13DRAFT_1664039</name>
</gene>
<dbReference type="InterPro" id="IPR029063">
    <property type="entry name" value="SAM-dependent_MTases_sf"/>
</dbReference>
<evidence type="ECO:0000313" key="6">
    <source>
        <dbReference type="Proteomes" id="UP000298030"/>
    </source>
</evidence>
<dbReference type="STRING" id="71717.A0A4Y7T9L5"/>
<evidence type="ECO:0000256" key="1">
    <source>
        <dbReference type="ARBA" id="ARBA00008361"/>
    </source>
</evidence>
<dbReference type="PANTHER" id="PTHR44942">
    <property type="entry name" value="METHYLTRANSF_11 DOMAIN-CONTAINING PROTEIN"/>
    <property type="match status" value="1"/>
</dbReference>
<name>A0A4Y7T9L5_COPMI</name>
<evidence type="ECO:0000256" key="2">
    <source>
        <dbReference type="ARBA" id="ARBA00022603"/>
    </source>
</evidence>
<feature type="non-terminal residue" evidence="5">
    <location>
        <position position="355"/>
    </location>
</feature>
<dbReference type="InterPro" id="IPR051052">
    <property type="entry name" value="Diverse_substrate_MTase"/>
</dbReference>
<dbReference type="SUPFAM" id="SSF53335">
    <property type="entry name" value="S-adenosyl-L-methionine-dependent methyltransferases"/>
    <property type="match status" value="1"/>
</dbReference>
<organism evidence="5 6">
    <name type="scientific">Coprinellus micaceus</name>
    <name type="common">Glistening ink-cap mushroom</name>
    <name type="synonym">Coprinus micaceus</name>
    <dbReference type="NCBI Taxonomy" id="71717"/>
    <lineage>
        <taxon>Eukaryota</taxon>
        <taxon>Fungi</taxon>
        <taxon>Dikarya</taxon>
        <taxon>Basidiomycota</taxon>
        <taxon>Agaricomycotina</taxon>
        <taxon>Agaricomycetes</taxon>
        <taxon>Agaricomycetidae</taxon>
        <taxon>Agaricales</taxon>
        <taxon>Agaricineae</taxon>
        <taxon>Psathyrellaceae</taxon>
        <taxon>Coprinellus</taxon>
    </lineage>
</organism>
<dbReference type="PANTHER" id="PTHR44942:SF4">
    <property type="entry name" value="METHYLTRANSFERASE TYPE 11 DOMAIN-CONTAINING PROTEIN"/>
    <property type="match status" value="1"/>
</dbReference>
<reference evidence="5 6" key="1">
    <citation type="journal article" date="2019" name="Nat. Ecol. Evol.">
        <title>Megaphylogeny resolves global patterns of mushroom evolution.</title>
        <authorList>
            <person name="Varga T."/>
            <person name="Krizsan K."/>
            <person name="Foldi C."/>
            <person name="Dima B."/>
            <person name="Sanchez-Garcia M."/>
            <person name="Sanchez-Ramirez S."/>
            <person name="Szollosi G.J."/>
            <person name="Szarkandi J.G."/>
            <person name="Papp V."/>
            <person name="Albert L."/>
            <person name="Andreopoulos W."/>
            <person name="Angelini C."/>
            <person name="Antonin V."/>
            <person name="Barry K.W."/>
            <person name="Bougher N.L."/>
            <person name="Buchanan P."/>
            <person name="Buyck B."/>
            <person name="Bense V."/>
            <person name="Catcheside P."/>
            <person name="Chovatia M."/>
            <person name="Cooper J."/>
            <person name="Damon W."/>
            <person name="Desjardin D."/>
            <person name="Finy P."/>
            <person name="Geml J."/>
            <person name="Haridas S."/>
            <person name="Hughes K."/>
            <person name="Justo A."/>
            <person name="Karasinski D."/>
            <person name="Kautmanova I."/>
            <person name="Kiss B."/>
            <person name="Kocsube S."/>
            <person name="Kotiranta H."/>
            <person name="LaButti K.M."/>
            <person name="Lechner B.E."/>
            <person name="Liimatainen K."/>
            <person name="Lipzen A."/>
            <person name="Lukacs Z."/>
            <person name="Mihaltcheva S."/>
            <person name="Morgado L.N."/>
            <person name="Niskanen T."/>
            <person name="Noordeloos M.E."/>
            <person name="Ohm R.A."/>
            <person name="Ortiz-Santana B."/>
            <person name="Ovrebo C."/>
            <person name="Racz N."/>
            <person name="Riley R."/>
            <person name="Savchenko A."/>
            <person name="Shiryaev A."/>
            <person name="Soop K."/>
            <person name="Spirin V."/>
            <person name="Szebenyi C."/>
            <person name="Tomsovsky M."/>
            <person name="Tulloss R.E."/>
            <person name="Uehling J."/>
            <person name="Grigoriev I.V."/>
            <person name="Vagvolgyi C."/>
            <person name="Papp T."/>
            <person name="Martin F.M."/>
            <person name="Miettinen O."/>
            <person name="Hibbett D.S."/>
            <person name="Nagy L.G."/>
        </authorList>
    </citation>
    <scope>NUCLEOTIDE SEQUENCE [LARGE SCALE GENOMIC DNA]</scope>
    <source>
        <strain evidence="5 6">FP101781</strain>
    </source>
</reference>